<evidence type="ECO:0000313" key="2">
    <source>
        <dbReference type="Proteomes" id="UP001065593"/>
    </source>
</evidence>
<accession>A0ABQ5NI90</accession>
<protein>
    <submittedName>
        <fullName evidence="1">Uncharacterized protein</fullName>
    </submittedName>
</protein>
<gene>
    <name evidence="1" type="ORF">LYSBPC_12040</name>
</gene>
<dbReference type="RefSeq" id="WP_264987790.1">
    <property type="nucleotide sequence ID" value="NZ_BRZA01000001.1"/>
</dbReference>
<name>A0ABQ5NI90_9BACI</name>
<comment type="caution">
    <text evidence="1">The sequence shown here is derived from an EMBL/GenBank/DDBJ whole genome shotgun (WGS) entry which is preliminary data.</text>
</comment>
<evidence type="ECO:0000313" key="1">
    <source>
        <dbReference type="EMBL" id="GLC88077.1"/>
    </source>
</evidence>
<reference evidence="1" key="1">
    <citation type="submission" date="2022-08" db="EMBL/GenBank/DDBJ databases">
        <title>Draft genome sequence of Lysinibacillus sp. strain KH24.</title>
        <authorList>
            <person name="Kanbe H."/>
            <person name="Itoh H."/>
        </authorList>
    </citation>
    <scope>NUCLEOTIDE SEQUENCE</scope>
    <source>
        <strain evidence="1">KH24</strain>
    </source>
</reference>
<dbReference type="Proteomes" id="UP001065593">
    <property type="component" value="Unassembled WGS sequence"/>
</dbReference>
<proteinExistence type="predicted"/>
<organism evidence="1 2">
    <name type="scientific">Lysinibacillus piscis</name>
    <dbReference type="NCBI Taxonomy" id="2518931"/>
    <lineage>
        <taxon>Bacteria</taxon>
        <taxon>Bacillati</taxon>
        <taxon>Bacillota</taxon>
        <taxon>Bacilli</taxon>
        <taxon>Bacillales</taxon>
        <taxon>Bacillaceae</taxon>
        <taxon>Lysinibacillus</taxon>
    </lineage>
</organism>
<keyword evidence="2" id="KW-1185">Reference proteome</keyword>
<dbReference type="EMBL" id="BRZA01000001">
    <property type="protein sequence ID" value="GLC88077.1"/>
    <property type="molecule type" value="Genomic_DNA"/>
</dbReference>
<sequence>MGNVYGAQNMTAYLIGKLNESHIFVNNLSIQHLLASVENTWQQIFGHSAFHETVAINEANYTIRDVFITYEHYGTGHIPFPEKDYYLTYGTFQLEERPYELPSFTQEEEELVQQLVTQYRLQWLSQAS</sequence>